<name>A0A3G2S3Q9_MALR7</name>
<dbReference type="GO" id="GO:0004106">
    <property type="term" value="F:chorismate mutase activity"/>
    <property type="evidence" value="ECO:0007669"/>
    <property type="project" value="UniProtKB-EC"/>
</dbReference>
<dbReference type="PROSITE" id="PS51169">
    <property type="entry name" value="CHORISMATE_MUT_3"/>
    <property type="match status" value="1"/>
</dbReference>
<dbReference type="PANTHER" id="PTHR21145">
    <property type="entry name" value="CHORISMATE MUTASE"/>
    <property type="match status" value="1"/>
</dbReference>
<dbReference type="InterPro" id="IPR008238">
    <property type="entry name" value="Chorismate_mutase_AroQ_euk"/>
</dbReference>
<dbReference type="Gene3D" id="1.10.590.10">
    <property type="entry name" value="Chorismate mutase, AroQ class superfamily, eukaryotic"/>
    <property type="match status" value="1"/>
</dbReference>
<dbReference type="GO" id="GO:0046417">
    <property type="term" value="P:chorismate metabolic process"/>
    <property type="evidence" value="ECO:0007669"/>
    <property type="project" value="InterPro"/>
</dbReference>
<evidence type="ECO:0000256" key="4">
    <source>
        <dbReference type="ARBA" id="ARBA00023222"/>
    </source>
</evidence>
<comment type="catalytic activity">
    <reaction evidence="6">
        <text>chorismate = prephenate</text>
        <dbReference type="Rhea" id="RHEA:13897"/>
        <dbReference type="ChEBI" id="CHEBI:29748"/>
        <dbReference type="ChEBI" id="CHEBI:29934"/>
        <dbReference type="EC" id="5.4.99.5"/>
    </reaction>
    <physiologicalReaction direction="left-to-right" evidence="6">
        <dbReference type="Rhea" id="RHEA:13898"/>
    </physiologicalReaction>
</comment>
<keyword evidence="4" id="KW-0584">Phenylalanine biosynthesis</keyword>
<dbReference type="GO" id="GO:0009094">
    <property type="term" value="P:L-phenylalanine biosynthetic process"/>
    <property type="evidence" value="ECO:0007669"/>
    <property type="project" value="UniProtKB-KW"/>
</dbReference>
<keyword evidence="3" id="KW-0963">Cytoplasm</keyword>
<protein>
    <recommendedName>
        <fullName evidence="2">chorismate mutase</fullName>
        <ecNumber evidence="2">5.4.99.5</ecNumber>
    </recommendedName>
</protein>
<keyword evidence="4" id="KW-0057">Aromatic amino acid biosynthesis</keyword>
<dbReference type="GO" id="GO:0005737">
    <property type="term" value="C:cytoplasm"/>
    <property type="evidence" value="ECO:0007669"/>
    <property type="project" value="UniProtKB-SubCell"/>
</dbReference>
<dbReference type="Proteomes" id="UP000269793">
    <property type="component" value="Chromosome III"/>
</dbReference>
<dbReference type="AlphaFoldDB" id="A0A3G2S3Q9"/>
<keyword evidence="4" id="KW-0028">Amino-acid biosynthesis</keyword>
<dbReference type="InterPro" id="IPR037039">
    <property type="entry name" value="CM_AroQ_sf_eucaryotic"/>
</dbReference>
<evidence type="ECO:0000256" key="6">
    <source>
        <dbReference type="ARBA" id="ARBA00023979"/>
    </source>
</evidence>
<keyword evidence="5 7" id="KW-0413">Isomerase</keyword>
<evidence type="ECO:0000256" key="2">
    <source>
        <dbReference type="ARBA" id="ARBA00012404"/>
    </source>
</evidence>
<evidence type="ECO:0000313" key="7">
    <source>
        <dbReference type="EMBL" id="AYO42580.1"/>
    </source>
</evidence>
<organism evidence="7 8">
    <name type="scientific">Malassezia restricta (strain ATCC 96810 / NBRC 103918 / CBS 7877)</name>
    <name type="common">Seborrheic dermatitis infection agent</name>
    <dbReference type="NCBI Taxonomy" id="425264"/>
    <lineage>
        <taxon>Eukaryota</taxon>
        <taxon>Fungi</taxon>
        <taxon>Dikarya</taxon>
        <taxon>Basidiomycota</taxon>
        <taxon>Ustilaginomycotina</taxon>
        <taxon>Malasseziomycetes</taxon>
        <taxon>Malasseziales</taxon>
        <taxon>Malasseziaceae</taxon>
        <taxon>Malassezia</taxon>
    </lineage>
</organism>
<dbReference type="PANTHER" id="PTHR21145:SF12">
    <property type="entry name" value="CHORISMATE MUTASE"/>
    <property type="match status" value="1"/>
</dbReference>
<dbReference type="EMBL" id="CP033150">
    <property type="protein sequence ID" value="AYO42580.1"/>
    <property type="molecule type" value="Genomic_DNA"/>
</dbReference>
<keyword evidence="8" id="KW-1185">Reference proteome</keyword>
<dbReference type="InterPro" id="IPR036263">
    <property type="entry name" value="Chorismate_II_sf"/>
</dbReference>
<gene>
    <name evidence="7" type="primary">CM1</name>
    <name evidence="7" type="ORF">DNF11_1630</name>
</gene>
<dbReference type="VEuPathDB" id="FungiDB:DNF11_1630"/>
<sequence length="282" mass="32455">MADSINFHHASVQEILSLDNIRASLQRMEESIVFRLIERAQFAYNACVYQDGAFPELREKEHWTGSWLAWSLRATEAWHAKLGRWLAPDEHPFTPLDQLPEPVLTPNDYPEILHPHHVNVTHEIVQFYTQDIVPQITIREGRPLNDRQYGSSVVCDIEALSAIAHRIYFGMFVSESKFRADPAAFIPAIQTRDTDALASLITKPAVEQKLLERVHQKAEVYGQNLDHTHQAAAERKIRSDDMVRLYQQYIIPLTKKVEIDYLLQRLDGLSPDELARLQNRAA</sequence>
<dbReference type="OrthoDB" id="191918at2759"/>
<accession>A0A3G2S3Q9</accession>
<evidence type="ECO:0000256" key="5">
    <source>
        <dbReference type="ARBA" id="ARBA00023235"/>
    </source>
</evidence>
<dbReference type="SUPFAM" id="SSF48600">
    <property type="entry name" value="Chorismate mutase II"/>
    <property type="match status" value="1"/>
</dbReference>
<evidence type="ECO:0000256" key="3">
    <source>
        <dbReference type="ARBA" id="ARBA00022490"/>
    </source>
</evidence>
<comment type="subcellular location">
    <subcellularLocation>
        <location evidence="1">Cytoplasm</location>
    </subcellularLocation>
</comment>
<evidence type="ECO:0000313" key="8">
    <source>
        <dbReference type="Proteomes" id="UP000269793"/>
    </source>
</evidence>
<dbReference type="UniPathway" id="UPA00120">
    <property type="reaction ID" value="UER00203"/>
</dbReference>
<proteinExistence type="predicted"/>
<reference evidence="7 8" key="1">
    <citation type="submission" date="2018-10" db="EMBL/GenBank/DDBJ databases">
        <title>Complete genome sequence of Malassezia restricta CBS 7877.</title>
        <authorList>
            <person name="Morand S.C."/>
            <person name="Bertignac M."/>
            <person name="Iltis A."/>
            <person name="Kolder I."/>
            <person name="Pirovano W."/>
            <person name="Jourdain R."/>
            <person name="Clavaud C."/>
        </authorList>
    </citation>
    <scope>NUCLEOTIDE SEQUENCE [LARGE SCALE GENOMIC DNA]</scope>
    <source>
        <strain evidence="7 8">CBS 7877</strain>
    </source>
</reference>
<evidence type="ECO:0000256" key="1">
    <source>
        <dbReference type="ARBA" id="ARBA00004496"/>
    </source>
</evidence>
<dbReference type="NCBIfam" id="TIGR01802">
    <property type="entry name" value="CM_pl-yst"/>
    <property type="match status" value="1"/>
</dbReference>
<dbReference type="STRING" id="425264.A0A3G2S3Q9"/>
<dbReference type="EC" id="5.4.99.5" evidence="2"/>